<dbReference type="EMBL" id="CP013023">
    <property type="protein sequence ID" value="ANF97258.1"/>
    <property type="molecule type" value="Genomic_DNA"/>
</dbReference>
<reference evidence="2" key="1">
    <citation type="submission" date="2015-10" db="EMBL/GenBank/DDBJ databases">
        <title>Genome of Paenibacillus bovis sp. nov.</title>
        <authorList>
            <person name="Wu Z."/>
            <person name="Gao C."/>
            <person name="Liu Z."/>
            <person name="Zheng H."/>
        </authorList>
    </citation>
    <scope>NUCLEOTIDE SEQUENCE [LARGE SCALE GENOMIC DNA]</scope>
    <source>
        <strain evidence="2">BD3526</strain>
    </source>
</reference>
<evidence type="ECO:0000313" key="1">
    <source>
        <dbReference type="EMBL" id="ANF97258.1"/>
    </source>
</evidence>
<evidence type="ECO:0000313" key="2">
    <source>
        <dbReference type="Proteomes" id="UP000078148"/>
    </source>
</evidence>
<reference evidence="1 2" key="2">
    <citation type="journal article" date="2016" name="Int. J. Syst. Evol. Microbiol.">
        <title>Paenibacillus bovis sp. nov., isolated from raw yak (Bos grunniens) milk.</title>
        <authorList>
            <person name="Gao C."/>
            <person name="Han J."/>
            <person name="Liu Z."/>
            <person name="Xu X."/>
            <person name="Hang F."/>
            <person name="Wu Z."/>
        </authorList>
    </citation>
    <scope>NUCLEOTIDE SEQUENCE [LARGE SCALE GENOMIC DNA]</scope>
    <source>
        <strain evidence="1 2">BD3526</strain>
    </source>
</reference>
<protein>
    <submittedName>
        <fullName evidence="1">Cytoplasmic protein</fullName>
    </submittedName>
</protein>
<dbReference type="RefSeq" id="WP_060535371.1">
    <property type="nucleotide sequence ID" value="NZ_CP013023.1"/>
</dbReference>
<accession>A0A172ZI44</accession>
<dbReference type="OrthoDB" id="1426432at2"/>
<sequence>MKYGDNTILVQEVIDFISNNLLFGNEDKSNLNSLIIKDFEKAKNLAWSQNSESVDILWQDIKSNESSKILSIISRNEDLKMMEDELYDIFLNEENYNEEFFPMEFWDINEEVQSDLYKCALNRLVNGQKESFYEYVFEIYQAGGWACGWEGQYPEGKPIIFIPNEGFER</sequence>
<organism evidence="1 2">
    <name type="scientific">Paenibacillus bovis</name>
    <dbReference type="NCBI Taxonomy" id="1616788"/>
    <lineage>
        <taxon>Bacteria</taxon>
        <taxon>Bacillati</taxon>
        <taxon>Bacillota</taxon>
        <taxon>Bacilli</taxon>
        <taxon>Bacillales</taxon>
        <taxon>Paenibacillaceae</taxon>
        <taxon>Paenibacillus</taxon>
    </lineage>
</organism>
<dbReference type="KEGG" id="pbv:AR543_15450"/>
<name>A0A172ZI44_9BACL</name>
<keyword evidence="2" id="KW-1185">Reference proteome</keyword>
<dbReference type="AlphaFoldDB" id="A0A172ZI44"/>
<gene>
    <name evidence="1" type="ORF">AR543_15450</name>
</gene>
<dbReference type="STRING" id="1616788.AR543_15450"/>
<proteinExistence type="predicted"/>
<dbReference type="Proteomes" id="UP000078148">
    <property type="component" value="Chromosome"/>
</dbReference>